<proteinExistence type="predicted"/>
<dbReference type="RefSeq" id="WP_017262803.1">
    <property type="nucleotide sequence ID" value="NZ_JAIWJF010000011.1"/>
</dbReference>
<evidence type="ECO:0000313" key="4">
    <source>
        <dbReference type="Proteomes" id="UP000449209"/>
    </source>
</evidence>
<dbReference type="AlphaFoldDB" id="A0A6N9I5R8"/>
<gene>
    <name evidence="3" type="ORF">GB993_11500</name>
    <name evidence="2" type="ORF">NNA32_00170</name>
</gene>
<feature type="transmembrane region" description="Helical" evidence="1">
    <location>
        <begin position="12"/>
        <end position="34"/>
    </location>
</feature>
<dbReference type="OrthoDB" id="2326870at2"/>
<dbReference type="Pfam" id="PF13253">
    <property type="entry name" value="DUF4044"/>
    <property type="match status" value="1"/>
</dbReference>
<reference evidence="3 4" key="1">
    <citation type="journal article" date="2019" name="Appl. Environ. Microbiol.">
        <title>Genetic determinants of hydroxycinnamic acid metabolism in heterofermentative lactobacilli.</title>
        <authorList>
            <person name="Gaur G."/>
            <person name="Oh J.H."/>
            <person name="Filannino P."/>
            <person name="Gobbetti M."/>
            <person name="van Pijkeren J.P."/>
            <person name="Ganzle M.G."/>
        </authorList>
    </citation>
    <scope>NUCLEOTIDE SEQUENCE [LARGE SCALE GENOMIC DNA]</scope>
    <source>
        <strain evidence="3 4">C5</strain>
    </source>
</reference>
<keyword evidence="1" id="KW-0812">Transmembrane</keyword>
<evidence type="ECO:0000256" key="1">
    <source>
        <dbReference type="SAM" id="Phobius"/>
    </source>
</evidence>
<organism evidence="3 4">
    <name type="scientific">Furfurilactobacillus milii</name>
    <dbReference type="NCBI Taxonomy" id="2888272"/>
    <lineage>
        <taxon>Bacteria</taxon>
        <taxon>Bacillati</taxon>
        <taxon>Bacillota</taxon>
        <taxon>Bacilli</taxon>
        <taxon>Lactobacillales</taxon>
        <taxon>Lactobacillaceae</taxon>
        <taxon>Furfurilactobacillus</taxon>
    </lineage>
</organism>
<keyword evidence="5" id="KW-1185">Reference proteome</keyword>
<keyword evidence="1" id="KW-0472">Membrane</keyword>
<reference evidence="2" key="2">
    <citation type="submission" date="2022-06" db="EMBL/GenBank/DDBJ databases">
        <title>Antifungal cultures and metabolites of lactic acid bacteria for use in dairy fermentations.</title>
        <authorList>
            <person name="Zhao Z."/>
            <person name="Gaenzle M."/>
        </authorList>
    </citation>
    <scope>NUCLEOTIDE SEQUENCE</scope>
    <source>
        <strain evidence="2">FUA3126</strain>
    </source>
</reference>
<protein>
    <submittedName>
        <fullName evidence="3">DUF4044 domain-containing protein</fullName>
    </submittedName>
</protein>
<accession>A0A6N9I5R8</accession>
<dbReference type="InterPro" id="IPR025270">
    <property type="entry name" value="DUF4044"/>
</dbReference>
<name>A0A6N9I5R8_9LACO</name>
<evidence type="ECO:0000313" key="2">
    <source>
        <dbReference type="EMBL" id="MDF9912655.1"/>
    </source>
</evidence>
<sequence>MQGKKKRSGFEKLTMVVVWVMIILTLGGVVLAALQPLNLF</sequence>
<comment type="caution">
    <text evidence="3">The sequence shown here is derived from an EMBL/GenBank/DDBJ whole genome shotgun (WGS) entry which is preliminary data.</text>
</comment>
<dbReference type="EMBL" id="WEZQ01000020">
    <property type="protein sequence ID" value="MYV18127.1"/>
    <property type="molecule type" value="Genomic_DNA"/>
</dbReference>
<evidence type="ECO:0000313" key="3">
    <source>
        <dbReference type="EMBL" id="MYV18127.1"/>
    </source>
</evidence>
<dbReference type="Proteomes" id="UP000449209">
    <property type="component" value="Unassembled WGS sequence"/>
</dbReference>
<evidence type="ECO:0000313" key="5">
    <source>
        <dbReference type="Proteomes" id="UP001152867"/>
    </source>
</evidence>
<dbReference type="Proteomes" id="UP001152867">
    <property type="component" value="Unassembled WGS sequence"/>
</dbReference>
<keyword evidence="1" id="KW-1133">Transmembrane helix</keyword>
<dbReference type="EMBL" id="JANDJP010000001">
    <property type="protein sequence ID" value="MDF9912655.1"/>
    <property type="molecule type" value="Genomic_DNA"/>
</dbReference>